<reference evidence="2" key="1">
    <citation type="journal article" date="2015" name="PeerJ">
        <title>First genomic representation of candidate bacterial phylum KSB3 points to enhanced environmental sensing as a trigger of wastewater bulking.</title>
        <authorList>
            <person name="Sekiguchi Y."/>
            <person name="Ohashi A."/>
            <person name="Parks D.H."/>
            <person name="Yamauchi T."/>
            <person name="Tyson G.W."/>
            <person name="Hugenholtz P."/>
        </authorList>
    </citation>
    <scope>NUCLEOTIDE SEQUENCE [LARGE SCALE GENOMIC DNA]</scope>
</reference>
<feature type="transmembrane region" description="Helical" evidence="1">
    <location>
        <begin position="120"/>
        <end position="141"/>
    </location>
</feature>
<feature type="transmembrane region" description="Helical" evidence="1">
    <location>
        <begin position="293"/>
        <end position="314"/>
    </location>
</feature>
<protein>
    <recommendedName>
        <fullName evidence="4">Glycosyltransferase RgtA/B/C/D-like domain-containing protein</fullName>
    </recommendedName>
</protein>
<sequence>MQKKFLCSINIFIVGLVMLRGLLYCLVIPFDQAPDERLHFLLIKAKHLQLTGASLEEKQRVASQIEFFWYRSLYPETKRTQENFTSGYLPNPPSSMHLYYFMTGWLLNVCSLEHIRDEIYLLRGFSILCGMIVIIFAILIAREVFPNDHFLRIGIPIFIAFVPQFSAMNGVINNDKLAEVFASLLFWILVNLFKNGLSWQSGAAYIIVALLGLMSKRTMVFILPLSLIALFVYYWKGLIGVKMHLFLFGGIFIITLSAYLLLWHPTLHDLVSKYVISIPESPYLLEKLFRPELFSNATLLYIAKFFTVMYWGFWGIFGNMTIRLHHFWYVVAAFAQSLAIAGLLKYTMHTKRCVFLSASEANQGEKLKIWQAKICYLFGVSIVLWVIIPVFRSIILRFDRPDLTQGRYLFTVMIPVSMLTMFGLFTIFPKKYHPWVGGIGLCAMLLFDTVAFINYLLLNFHNAAFF</sequence>
<dbReference type="STRING" id="1499967.U27_04874"/>
<evidence type="ECO:0008006" key="4">
    <source>
        <dbReference type="Google" id="ProtNLM"/>
    </source>
</evidence>
<feature type="transmembrane region" description="Helical" evidence="1">
    <location>
        <begin position="153"/>
        <end position="172"/>
    </location>
</feature>
<dbReference type="AlphaFoldDB" id="A0A081BZZ7"/>
<keyword evidence="1" id="KW-0472">Membrane</keyword>
<feature type="transmembrane region" description="Helical" evidence="1">
    <location>
        <begin position="218"/>
        <end position="235"/>
    </location>
</feature>
<dbReference type="Proteomes" id="UP000030661">
    <property type="component" value="Unassembled WGS sequence"/>
</dbReference>
<dbReference type="eggNOG" id="COG1807">
    <property type="taxonomic scope" value="Bacteria"/>
</dbReference>
<feature type="transmembrane region" description="Helical" evidence="1">
    <location>
        <begin position="435"/>
        <end position="457"/>
    </location>
</feature>
<proteinExistence type="predicted"/>
<keyword evidence="1" id="KW-1133">Transmembrane helix</keyword>
<feature type="transmembrane region" description="Helical" evidence="1">
    <location>
        <begin position="408"/>
        <end position="428"/>
    </location>
</feature>
<feature type="transmembrane region" description="Helical" evidence="1">
    <location>
        <begin position="374"/>
        <end position="396"/>
    </location>
</feature>
<evidence type="ECO:0000313" key="2">
    <source>
        <dbReference type="EMBL" id="GAK57902.1"/>
    </source>
</evidence>
<organism evidence="2">
    <name type="scientific">Vecturithrix granuli</name>
    <dbReference type="NCBI Taxonomy" id="1499967"/>
    <lineage>
        <taxon>Bacteria</taxon>
        <taxon>Candidatus Moduliflexota</taxon>
        <taxon>Candidatus Vecturitrichia</taxon>
        <taxon>Candidatus Vecturitrichales</taxon>
        <taxon>Candidatus Vecturitrichaceae</taxon>
        <taxon>Candidatus Vecturithrix</taxon>
    </lineage>
</organism>
<evidence type="ECO:0000256" key="1">
    <source>
        <dbReference type="SAM" id="Phobius"/>
    </source>
</evidence>
<accession>A0A081BZZ7</accession>
<gene>
    <name evidence="2" type="ORF">U27_04874</name>
</gene>
<evidence type="ECO:0000313" key="3">
    <source>
        <dbReference type="Proteomes" id="UP000030661"/>
    </source>
</evidence>
<feature type="transmembrane region" description="Helical" evidence="1">
    <location>
        <begin position="7"/>
        <end position="30"/>
    </location>
</feature>
<dbReference type="EMBL" id="DF820466">
    <property type="protein sequence ID" value="GAK57902.1"/>
    <property type="molecule type" value="Genomic_DNA"/>
</dbReference>
<dbReference type="HOGENOM" id="CLU_592930_0_0_0"/>
<feature type="transmembrane region" description="Helical" evidence="1">
    <location>
        <begin position="241"/>
        <end position="263"/>
    </location>
</feature>
<keyword evidence="1" id="KW-0812">Transmembrane</keyword>
<feature type="transmembrane region" description="Helical" evidence="1">
    <location>
        <begin position="326"/>
        <end position="344"/>
    </location>
</feature>
<feature type="transmembrane region" description="Helical" evidence="1">
    <location>
        <begin position="184"/>
        <end position="211"/>
    </location>
</feature>
<keyword evidence="3" id="KW-1185">Reference proteome</keyword>
<name>A0A081BZZ7_VECG1</name>